<accession>A0ABQ5USZ8</accession>
<gene>
    <name evidence="3" type="ORF">GCM10007879_25010</name>
</gene>
<dbReference type="Gene3D" id="3.30.9.10">
    <property type="entry name" value="D-Amino Acid Oxidase, subunit A, domain 2"/>
    <property type="match status" value="1"/>
</dbReference>
<evidence type="ECO:0000313" key="3">
    <source>
        <dbReference type="EMBL" id="GLQ18252.1"/>
    </source>
</evidence>
<dbReference type="Proteomes" id="UP001161405">
    <property type="component" value="Unassembled WGS sequence"/>
</dbReference>
<feature type="domain" description="FAD dependent oxidoreductase" evidence="2">
    <location>
        <begin position="41"/>
        <end position="400"/>
    </location>
</feature>
<sequence>MKRIYEHFAYGDGPIERCYWNQFLAKDELSFPSVTDDISCDFAIVGAGFTGITAAIRLAEHGADVVVVDAQTPGWGASGRNGGLVSVGGSNLSDKQIETKFGTEDAQSYFLAERAAVDLVERLIVEHQIDVDRHSNGYTFAAHNQKSIASVKAYGEQYYRRYGLKSQFLDKQDMISAGMASEEFHGAVNLPVGFALNPAKLMSGLLRAAQTKGVRIYANSVVEDISEHNGFELRTKLGQIRAKKLLIATNGYSSDDVPSKLAGRYMPVQSNILVTRPLSQEEIAAQGWSSRQMVVDARNLLHYFRLLPDNRLLFGLRGSVRASANSLAQTEQVARADFDRFFPSWANVETEYFWSGLICMSRNLVPFAGPLRGMDNAFAAMAYHGNGVSMAPYCGALVADIALGQQKMPHPYCMQKQMRKFELGSLRRHLLPPAFAWYKMLDRQ</sequence>
<proteinExistence type="predicted"/>
<organism evidence="3 4">
    <name type="scientific">Maritalea porphyrae</name>
    <dbReference type="NCBI Taxonomy" id="880732"/>
    <lineage>
        <taxon>Bacteria</taxon>
        <taxon>Pseudomonadati</taxon>
        <taxon>Pseudomonadota</taxon>
        <taxon>Alphaproteobacteria</taxon>
        <taxon>Hyphomicrobiales</taxon>
        <taxon>Devosiaceae</taxon>
        <taxon>Maritalea</taxon>
    </lineage>
</organism>
<evidence type="ECO:0000259" key="2">
    <source>
        <dbReference type="Pfam" id="PF01266"/>
    </source>
</evidence>
<dbReference type="Gene3D" id="3.50.50.60">
    <property type="entry name" value="FAD/NAD(P)-binding domain"/>
    <property type="match status" value="1"/>
</dbReference>
<protein>
    <submittedName>
        <fullName evidence="3">Oxidoreductase</fullName>
    </submittedName>
</protein>
<reference evidence="3" key="1">
    <citation type="journal article" date="2014" name="Int. J. Syst. Evol. Microbiol.">
        <title>Complete genome of a new Firmicutes species belonging to the dominant human colonic microbiota ('Ruminococcus bicirculans') reveals two chromosomes and a selective capacity to utilize plant glucans.</title>
        <authorList>
            <consortium name="NISC Comparative Sequencing Program"/>
            <person name="Wegmann U."/>
            <person name="Louis P."/>
            <person name="Goesmann A."/>
            <person name="Henrissat B."/>
            <person name="Duncan S.H."/>
            <person name="Flint H.J."/>
        </authorList>
    </citation>
    <scope>NUCLEOTIDE SEQUENCE</scope>
    <source>
        <strain evidence="3">NBRC 107169</strain>
    </source>
</reference>
<comment type="caution">
    <text evidence="3">The sequence shown here is derived from an EMBL/GenBank/DDBJ whole genome shotgun (WGS) entry which is preliminary data.</text>
</comment>
<dbReference type="PANTHER" id="PTHR13847:SF281">
    <property type="entry name" value="FAD DEPENDENT OXIDOREDUCTASE DOMAIN-CONTAINING PROTEIN"/>
    <property type="match status" value="1"/>
</dbReference>
<name>A0ABQ5USZ8_9HYPH</name>
<dbReference type="InterPro" id="IPR006076">
    <property type="entry name" value="FAD-dep_OxRdtase"/>
</dbReference>
<dbReference type="InterPro" id="IPR036188">
    <property type="entry name" value="FAD/NAD-bd_sf"/>
</dbReference>
<dbReference type="RefSeq" id="WP_284365049.1">
    <property type="nucleotide sequence ID" value="NZ_BSNI01000002.1"/>
</dbReference>
<dbReference type="EMBL" id="BSNI01000002">
    <property type="protein sequence ID" value="GLQ18252.1"/>
    <property type="molecule type" value="Genomic_DNA"/>
</dbReference>
<keyword evidence="4" id="KW-1185">Reference proteome</keyword>
<dbReference type="Pfam" id="PF01266">
    <property type="entry name" value="DAO"/>
    <property type="match status" value="1"/>
</dbReference>
<evidence type="ECO:0000313" key="4">
    <source>
        <dbReference type="Proteomes" id="UP001161405"/>
    </source>
</evidence>
<reference evidence="3" key="2">
    <citation type="submission" date="2023-01" db="EMBL/GenBank/DDBJ databases">
        <title>Draft genome sequence of Maritalea porphyrae strain NBRC 107169.</title>
        <authorList>
            <person name="Sun Q."/>
            <person name="Mori K."/>
        </authorList>
    </citation>
    <scope>NUCLEOTIDE SEQUENCE</scope>
    <source>
        <strain evidence="3">NBRC 107169</strain>
    </source>
</reference>
<dbReference type="SUPFAM" id="SSF51905">
    <property type="entry name" value="FAD/NAD(P)-binding domain"/>
    <property type="match status" value="1"/>
</dbReference>
<keyword evidence="1" id="KW-0560">Oxidoreductase</keyword>
<dbReference type="PANTHER" id="PTHR13847">
    <property type="entry name" value="SARCOSINE DEHYDROGENASE-RELATED"/>
    <property type="match status" value="1"/>
</dbReference>
<evidence type="ECO:0000256" key="1">
    <source>
        <dbReference type="ARBA" id="ARBA00023002"/>
    </source>
</evidence>